<dbReference type="AlphaFoldDB" id="A0A242MDV6"/>
<dbReference type="Proteomes" id="UP000195221">
    <property type="component" value="Unassembled WGS sequence"/>
</dbReference>
<sequence length="37" mass="4412">MRAAQIRMSLDWYYRNRDQINASRRAARAAKRNGESK</sequence>
<gene>
    <name evidence="1" type="ORF">PAMC26577_30985</name>
</gene>
<organism evidence="1 2">
    <name type="scientific">Caballeronia sordidicola</name>
    <name type="common">Burkholderia sordidicola</name>
    <dbReference type="NCBI Taxonomy" id="196367"/>
    <lineage>
        <taxon>Bacteria</taxon>
        <taxon>Pseudomonadati</taxon>
        <taxon>Pseudomonadota</taxon>
        <taxon>Betaproteobacteria</taxon>
        <taxon>Burkholderiales</taxon>
        <taxon>Burkholderiaceae</taxon>
        <taxon>Caballeronia</taxon>
    </lineage>
</organism>
<proteinExistence type="predicted"/>
<accession>A0A242MDV6</accession>
<comment type="caution">
    <text evidence="1">The sequence shown here is derived from an EMBL/GenBank/DDBJ whole genome shotgun (WGS) entry which is preliminary data.</text>
</comment>
<protein>
    <submittedName>
        <fullName evidence="1">Uncharacterized protein</fullName>
    </submittedName>
</protein>
<evidence type="ECO:0000313" key="2">
    <source>
        <dbReference type="Proteomes" id="UP000195221"/>
    </source>
</evidence>
<evidence type="ECO:0000313" key="1">
    <source>
        <dbReference type="EMBL" id="OTP69468.1"/>
    </source>
</evidence>
<reference evidence="1 2" key="1">
    <citation type="submission" date="2017-03" db="EMBL/GenBank/DDBJ databases">
        <title>Genome analysis of strain PAMC 26577.</title>
        <authorList>
            <person name="Oh H.-M."/>
            <person name="Yang J.-A."/>
        </authorList>
    </citation>
    <scope>NUCLEOTIDE SEQUENCE [LARGE SCALE GENOMIC DNA]</scope>
    <source>
        <strain evidence="1 2">PAMC 26577</strain>
    </source>
</reference>
<name>A0A242MDV6_CABSO</name>
<dbReference type="EMBL" id="NBTZ01000115">
    <property type="protein sequence ID" value="OTP69468.1"/>
    <property type="molecule type" value="Genomic_DNA"/>
</dbReference>